<name>A1U7Y6_MARN8</name>
<dbReference type="RefSeq" id="WP_011783248.1">
    <property type="nucleotide sequence ID" value="NC_008738.1"/>
</dbReference>
<proteinExistence type="predicted"/>
<dbReference type="KEGG" id="maq:Maqu_4254"/>
<evidence type="ECO:0000313" key="2">
    <source>
        <dbReference type="Proteomes" id="UP000000998"/>
    </source>
</evidence>
<protein>
    <submittedName>
        <fullName evidence="1">Uncharacterized protein</fullName>
    </submittedName>
</protein>
<evidence type="ECO:0000313" key="1">
    <source>
        <dbReference type="EMBL" id="ABM21105.1"/>
    </source>
</evidence>
<reference evidence="2" key="1">
    <citation type="journal article" date="2011" name="Appl. Environ. Microbiol.">
        <title>Genomic potential of Marinobacter aquaeolei, a biogeochemical 'opportunitroph'.</title>
        <authorList>
            <person name="Singer E."/>
            <person name="Webb E.A."/>
            <person name="Nelson W.C."/>
            <person name="Heidelberg J.F."/>
            <person name="Ivanova N."/>
            <person name="Pati A."/>
            <person name="Edwards K.J."/>
        </authorList>
    </citation>
    <scope>NUCLEOTIDE SEQUENCE [LARGE SCALE GENOMIC DNA]</scope>
    <source>
        <strain evidence="2">ATCC 700491 / DSM 11845 / VT8</strain>
    </source>
</reference>
<geneLocation type="plasmid" evidence="1 2">
    <name>pMAQU01</name>
</geneLocation>
<organism evidence="1 2">
    <name type="scientific">Marinobacter nauticus (strain ATCC 700491 / DSM 11845 / VT8)</name>
    <name type="common">Marinobacter aquaeolei</name>
    <dbReference type="NCBI Taxonomy" id="351348"/>
    <lineage>
        <taxon>Bacteria</taxon>
        <taxon>Pseudomonadati</taxon>
        <taxon>Pseudomonadota</taxon>
        <taxon>Gammaproteobacteria</taxon>
        <taxon>Pseudomonadales</taxon>
        <taxon>Marinobacteraceae</taxon>
        <taxon>Marinobacter</taxon>
    </lineage>
</organism>
<dbReference type="HOGENOM" id="CLU_1803852_0_0_6"/>
<gene>
    <name evidence="1" type="ordered locus">Maqu_4254</name>
</gene>
<accession>A1U7Y6</accession>
<dbReference type="AlphaFoldDB" id="A1U7Y6"/>
<keyword evidence="1" id="KW-0614">Plasmid</keyword>
<dbReference type="Proteomes" id="UP000000998">
    <property type="component" value="Plasmid pMAQU01"/>
</dbReference>
<dbReference type="OrthoDB" id="9949107at2"/>
<sequence>MACIIETTTIGISRNEAGELTALRYFTPAPLFGPKIPEAIDATIIDDNGPWWLGHTVNLDIDGEEIVLNCQVQRASEAGVNAPSAKEIEAFIKRHGVIEVCEQIVNPDTLSYEPRTHTISASYYKNHVEFVMNYHYGTGDKVQ</sequence>
<dbReference type="EMBL" id="CP000515">
    <property type="protein sequence ID" value="ABM21105.1"/>
    <property type="molecule type" value="Genomic_DNA"/>
</dbReference>